<keyword evidence="5 7" id="KW-1133">Transmembrane helix</keyword>
<keyword evidence="10" id="KW-1185">Reference proteome</keyword>
<comment type="subcellular location">
    <subcellularLocation>
        <location evidence="1 7">Cell membrane</location>
        <topology evidence="1 7">Multi-pass membrane protein</topology>
    </subcellularLocation>
</comment>
<keyword evidence="4 7" id="KW-0812">Transmembrane</keyword>
<evidence type="ECO:0000256" key="3">
    <source>
        <dbReference type="ARBA" id="ARBA00022475"/>
    </source>
</evidence>
<dbReference type="InterPro" id="IPR050366">
    <property type="entry name" value="BP-dependent_transpt_permease"/>
</dbReference>
<comment type="caution">
    <text evidence="9">The sequence shown here is derived from an EMBL/GenBank/DDBJ whole genome shotgun (WGS) entry which is preliminary data.</text>
</comment>
<dbReference type="InterPro" id="IPR035906">
    <property type="entry name" value="MetI-like_sf"/>
</dbReference>
<evidence type="ECO:0000259" key="8">
    <source>
        <dbReference type="PROSITE" id="PS50928"/>
    </source>
</evidence>
<dbReference type="GO" id="GO:0055085">
    <property type="term" value="P:transmembrane transport"/>
    <property type="evidence" value="ECO:0007669"/>
    <property type="project" value="InterPro"/>
</dbReference>
<keyword evidence="3" id="KW-1003">Cell membrane</keyword>
<dbReference type="Pfam" id="PF00528">
    <property type="entry name" value="BPD_transp_1"/>
    <property type="match status" value="1"/>
</dbReference>
<evidence type="ECO:0000256" key="1">
    <source>
        <dbReference type="ARBA" id="ARBA00004651"/>
    </source>
</evidence>
<dbReference type="GO" id="GO:0005886">
    <property type="term" value="C:plasma membrane"/>
    <property type="evidence" value="ECO:0007669"/>
    <property type="project" value="UniProtKB-SubCell"/>
</dbReference>
<feature type="transmembrane region" description="Helical" evidence="7">
    <location>
        <begin position="260"/>
        <end position="281"/>
    </location>
</feature>
<evidence type="ECO:0000256" key="2">
    <source>
        <dbReference type="ARBA" id="ARBA00022448"/>
    </source>
</evidence>
<reference evidence="9 10" key="1">
    <citation type="submission" date="2019-09" db="EMBL/GenBank/DDBJ databases">
        <title>Isolation and identification of active actinomycetes.</title>
        <authorList>
            <person name="Yu Z."/>
            <person name="Han C."/>
            <person name="Yu B."/>
        </authorList>
    </citation>
    <scope>NUCLEOTIDE SEQUENCE [LARGE SCALE GENOMIC DNA]</scope>
    <source>
        <strain evidence="9 10">NEAU-H2</strain>
    </source>
</reference>
<name>A0A7J5DHM2_9ACTN</name>
<dbReference type="PANTHER" id="PTHR43386">
    <property type="entry name" value="OLIGOPEPTIDE TRANSPORT SYSTEM PERMEASE PROTEIN APPC"/>
    <property type="match status" value="1"/>
</dbReference>
<dbReference type="AlphaFoldDB" id="A0A7J5DHM2"/>
<protein>
    <submittedName>
        <fullName evidence="9">ABC transporter permease</fullName>
    </submittedName>
</protein>
<dbReference type="PROSITE" id="PS50928">
    <property type="entry name" value="ABC_TM1"/>
    <property type="match status" value="1"/>
</dbReference>
<evidence type="ECO:0000313" key="9">
    <source>
        <dbReference type="EMBL" id="KAB1988152.1"/>
    </source>
</evidence>
<dbReference type="PANTHER" id="PTHR43386:SF25">
    <property type="entry name" value="PEPTIDE ABC TRANSPORTER PERMEASE PROTEIN"/>
    <property type="match status" value="1"/>
</dbReference>
<accession>A0A7J5DHM2</accession>
<dbReference type="Proteomes" id="UP000442990">
    <property type="component" value="Unassembled WGS sequence"/>
</dbReference>
<evidence type="ECO:0000256" key="5">
    <source>
        <dbReference type="ARBA" id="ARBA00022989"/>
    </source>
</evidence>
<keyword evidence="6 7" id="KW-0472">Membrane</keyword>
<sequence>MTAVTDTGSSGVAPSVAVPHRSGAARRVLRPGLLLASAYLLLVVLAAIHPDLFAAHPNATDPVNALQGPSGHHVFGTDQLGRDTFARVVHGARTSVAVGLGATALAFGVGAVWGLLASLGGRVLDELLMRIADIFLAMPGTLMALLVVAVLGPSGRNIAIAIAVSLSPGFARVTRVQTLVVKEAGYVRAATSLGVRRRSVIMRHVVPNVLPPLFVLATMNIGSCMIVGSSLSFLGLGPQPPSPEWGSMLSQAREYLQADWSLAVFPGIAITLTVICIGVVGREIQVRFEGRRP</sequence>
<feature type="transmembrane region" description="Helical" evidence="7">
    <location>
        <begin position="28"/>
        <end position="48"/>
    </location>
</feature>
<keyword evidence="2 7" id="KW-0813">Transport</keyword>
<dbReference type="CDD" id="cd06261">
    <property type="entry name" value="TM_PBP2"/>
    <property type="match status" value="1"/>
</dbReference>
<evidence type="ECO:0000256" key="7">
    <source>
        <dbReference type="RuleBase" id="RU363032"/>
    </source>
</evidence>
<feature type="transmembrane region" description="Helical" evidence="7">
    <location>
        <begin position="131"/>
        <end position="152"/>
    </location>
</feature>
<evidence type="ECO:0000313" key="10">
    <source>
        <dbReference type="Proteomes" id="UP000442990"/>
    </source>
</evidence>
<feature type="domain" description="ABC transmembrane type-1" evidence="8">
    <location>
        <begin position="92"/>
        <end position="281"/>
    </location>
</feature>
<dbReference type="EMBL" id="WBKG01000009">
    <property type="protein sequence ID" value="KAB1988152.1"/>
    <property type="molecule type" value="Genomic_DNA"/>
</dbReference>
<gene>
    <name evidence="9" type="ORF">F8144_13020</name>
</gene>
<feature type="transmembrane region" description="Helical" evidence="7">
    <location>
        <begin position="213"/>
        <end position="236"/>
    </location>
</feature>
<evidence type="ECO:0000256" key="4">
    <source>
        <dbReference type="ARBA" id="ARBA00022692"/>
    </source>
</evidence>
<comment type="similarity">
    <text evidence="7">Belongs to the binding-protein-dependent transport system permease family.</text>
</comment>
<evidence type="ECO:0000256" key="6">
    <source>
        <dbReference type="ARBA" id="ARBA00023136"/>
    </source>
</evidence>
<dbReference type="Gene3D" id="1.10.3720.10">
    <property type="entry name" value="MetI-like"/>
    <property type="match status" value="1"/>
</dbReference>
<dbReference type="SUPFAM" id="SSF161098">
    <property type="entry name" value="MetI-like"/>
    <property type="match status" value="1"/>
</dbReference>
<proteinExistence type="inferred from homology"/>
<organism evidence="9 10">
    <name type="scientific">Streptomyces triticiradicis</name>
    <dbReference type="NCBI Taxonomy" id="2651189"/>
    <lineage>
        <taxon>Bacteria</taxon>
        <taxon>Bacillati</taxon>
        <taxon>Actinomycetota</taxon>
        <taxon>Actinomycetes</taxon>
        <taxon>Kitasatosporales</taxon>
        <taxon>Streptomycetaceae</taxon>
        <taxon>Streptomyces</taxon>
    </lineage>
</organism>
<feature type="transmembrane region" description="Helical" evidence="7">
    <location>
        <begin position="96"/>
        <end position="119"/>
    </location>
</feature>
<dbReference type="InterPro" id="IPR000515">
    <property type="entry name" value="MetI-like"/>
</dbReference>
<dbReference type="RefSeq" id="WP_151469469.1">
    <property type="nucleotide sequence ID" value="NZ_WBKG01000009.1"/>
</dbReference>